<keyword evidence="4" id="KW-1185">Reference proteome</keyword>
<evidence type="ECO:0000313" key="2">
    <source>
        <dbReference type="EMBL" id="NUC74110.1"/>
    </source>
</evidence>
<dbReference type="RefSeq" id="WP_174681882.1">
    <property type="nucleotide sequence ID" value="NZ_JABUQZ010000001.1"/>
</dbReference>
<evidence type="ECO:0000313" key="1">
    <source>
        <dbReference type="EMBL" id="NUB90065.1"/>
    </source>
</evidence>
<dbReference type="OrthoDB" id="333785at2157"/>
<gene>
    <name evidence="1" type="ORF">HT576_03325</name>
    <name evidence="2" type="ORF">HTZ84_17685</name>
</gene>
<reference evidence="1 4" key="1">
    <citation type="submission" date="2020-06" db="EMBL/GenBank/DDBJ databases">
        <title>Haloterrigena sp. nov., an extremely halophilic archaeon isolated from a saline sediment.</title>
        <authorList>
            <person name="Liu B.-B."/>
        </authorList>
    </citation>
    <scope>NUCLEOTIDE SEQUENCE</scope>
    <source>
        <strain evidence="1">SYSU A121-1</strain>
        <strain evidence="2 4">SYSU A558-1</strain>
    </source>
</reference>
<evidence type="ECO:0000313" key="4">
    <source>
        <dbReference type="Proteomes" id="UP001016761"/>
    </source>
</evidence>
<organism evidence="1 3">
    <name type="scientific">Haloterrigena gelatinilytica</name>
    <dbReference type="NCBI Taxonomy" id="2741724"/>
    <lineage>
        <taxon>Archaea</taxon>
        <taxon>Methanobacteriati</taxon>
        <taxon>Methanobacteriota</taxon>
        <taxon>Stenosarchaea group</taxon>
        <taxon>Halobacteria</taxon>
        <taxon>Halobacteriales</taxon>
        <taxon>Natrialbaceae</taxon>
        <taxon>Haloterrigena</taxon>
    </lineage>
</organism>
<name>A0A8J8GLR3_9EURY</name>
<dbReference type="AlphaFoldDB" id="A0A8J8GLR3"/>
<protein>
    <submittedName>
        <fullName evidence="1">Uncharacterized protein</fullName>
    </submittedName>
</protein>
<comment type="caution">
    <text evidence="1">The sequence shown here is derived from an EMBL/GenBank/DDBJ whole genome shotgun (WGS) entry which is preliminary data.</text>
</comment>
<dbReference type="EMBL" id="JABURA010000001">
    <property type="protein sequence ID" value="NUB90065.1"/>
    <property type="molecule type" value="Genomic_DNA"/>
</dbReference>
<proteinExistence type="predicted"/>
<accession>A0A8J8GLR3</accession>
<dbReference type="Proteomes" id="UP000728647">
    <property type="component" value="Unassembled WGS sequence"/>
</dbReference>
<evidence type="ECO:0000313" key="3">
    <source>
        <dbReference type="Proteomes" id="UP000728647"/>
    </source>
</evidence>
<dbReference type="EMBL" id="JABUQZ010000001">
    <property type="protein sequence ID" value="NUC74110.1"/>
    <property type="molecule type" value="Genomic_DNA"/>
</dbReference>
<dbReference type="Proteomes" id="UP001016761">
    <property type="component" value="Unassembled WGS sequence"/>
</dbReference>
<sequence>MAVETDPITDPPTCSVCDVEMRLSGEGTSKTVPLIGSEVEFRQFNCPECGRGVRYERSDSDEPWSRPTR</sequence>